<dbReference type="GO" id="GO:0007059">
    <property type="term" value="P:chromosome segregation"/>
    <property type="evidence" value="ECO:0007669"/>
    <property type="project" value="UniProtKB-UniRule"/>
</dbReference>
<evidence type="ECO:0000259" key="8">
    <source>
        <dbReference type="SMART" id="SM00968"/>
    </source>
</evidence>
<evidence type="ECO:0000256" key="1">
    <source>
        <dbReference type="ARBA" id="ARBA00022490"/>
    </source>
</evidence>
<feature type="region of interest" description="Disordered" evidence="7">
    <location>
        <begin position="405"/>
        <end position="430"/>
    </location>
</feature>
<dbReference type="GO" id="GO:0007062">
    <property type="term" value="P:sister chromatid cohesion"/>
    <property type="evidence" value="ECO:0007669"/>
    <property type="project" value="InterPro"/>
</dbReference>
<evidence type="ECO:0000256" key="2">
    <source>
        <dbReference type="ARBA" id="ARBA00022741"/>
    </source>
</evidence>
<keyword evidence="1 6" id="KW-0963">Cytoplasm</keyword>
<evidence type="ECO:0000256" key="5">
    <source>
        <dbReference type="ARBA" id="ARBA00023125"/>
    </source>
</evidence>
<comment type="caution">
    <text evidence="9">The sequence shown here is derived from an EMBL/GenBank/DDBJ whole genome shotgun (WGS) entry which is preliminary data.</text>
</comment>
<feature type="binding site" evidence="6">
    <location>
        <begin position="32"/>
        <end position="39"/>
    </location>
    <ligand>
        <name>ATP</name>
        <dbReference type="ChEBI" id="CHEBI:30616"/>
    </ligand>
</feature>
<gene>
    <name evidence="6 9" type="primary">smc</name>
    <name evidence="9" type="ORF">C1704_09020</name>
</gene>
<sequence length="1171" mass="130578">MRLNSIKLSGFKSFAEPTHFQLPGQLVGVVGPNGCGKSNIMDAVRWVLGESKASELRGESMQDVIFNGSGNRKPASRASVELIFSNEDARAGGQWNQFTEIAVRRVLTRDGTSSYFINGQPVRRRDVQDVFLGTGLGPRAYAIIGQGTISRIIESRPEELRMFLEEAAGVSKYKERRRETENRLKDTRENLTRVEDILRELGNNLERLEQQAEVASRYRGLQEQGTLKLHQLWFLKHRDASSEQERVHREVLEATNALEGRLAELRHVEAELETIRQAHYAASDELHAAQGSLAEASLEVSRLEERIRYVVEGRQRVEQRLVELKAQSDQWAERRAQAESELETIAEQIAMAEEQAEILAAQAEEQSANLPGFEDAVRAAANRANEQRTSVAGVQQQIQLLAAESRNLDEQSRQLNGRRERLASEAKGLAAPDEARLAELQRQHEQAAQDQAVADERLHELTELVPRLDEERRTRQEQVNSESARQADLSARLEALRALQEKVQTEGKLKPWLAKHGLDGLQGLWTRVHIEAGWETALESALRERLNALEVGRVETVRAFASDAPPAKLAFYTLPSAAISNTHHTLPRLSDLLRLNDAGLKALLNDWLEGVYTAASLDEALAQRDKLTHGEVIMTREGHAVSQFAVAFYAPDSEQAGMLARAQEIANLERQVRAQALIADESRSALVRAEAAYTDASQRLATARREAAESQARAHQLQVEWLRLSQQAEQTSTRRGQIEAELAEIDAQLEDLAERRATGEARFEELDMALANEQERHAELEEGVIEAERRLNQAREQLRSLEREAQESQFSARALASRRGELQRAIETALQQIQANERSAEQLQAELDSFNDAAAQAGLQEALALKLEREVALAAKRSEYDDLSMRLRRADEQRLEFERSLDPLRERITKLQLEEQAASLGGAQFLEQLTQAEVDLEALARSIEEGGVKLHGLQSEIDRINREINALGAVNLAALDELTAARERKTFLDAQNADLTDAINTLEDAIHKIDLETRELLKKTFDFVNEHFGKMFPSLFGGGNARLVMTGDEILDAGVQVMAQPPGKKNSTIHLLSGGEKALTAIALVFAIFQLNPAPFCLLDEVDAPLDDANTERYAKLVTAMSKETQFLFISHNKIAMEMAEQLIGVTMQEQGVSRIVAVDMEAAVGMAEAA</sequence>
<dbReference type="PANTHER" id="PTHR43977">
    <property type="entry name" value="STRUCTURAL MAINTENANCE OF CHROMOSOMES PROTEIN 3"/>
    <property type="match status" value="1"/>
</dbReference>
<evidence type="ECO:0000256" key="6">
    <source>
        <dbReference type="HAMAP-Rule" id="MF_01894"/>
    </source>
</evidence>
<dbReference type="CDD" id="cd03278">
    <property type="entry name" value="ABC_SMC_barmotin"/>
    <property type="match status" value="1"/>
</dbReference>
<keyword evidence="5 6" id="KW-0238">DNA-binding</keyword>
<dbReference type="NCBIfam" id="TIGR02168">
    <property type="entry name" value="SMC_prok_B"/>
    <property type="match status" value="1"/>
</dbReference>
<dbReference type="InterPro" id="IPR036277">
    <property type="entry name" value="SMC_hinge_sf"/>
</dbReference>
<dbReference type="AlphaFoldDB" id="A0A2S5SUM9"/>
<evidence type="ECO:0000256" key="3">
    <source>
        <dbReference type="ARBA" id="ARBA00022840"/>
    </source>
</evidence>
<dbReference type="HAMAP" id="MF_01894">
    <property type="entry name" value="Smc_prok"/>
    <property type="match status" value="1"/>
</dbReference>
<comment type="subcellular location">
    <subcellularLocation>
        <location evidence="6">Cytoplasm</location>
    </subcellularLocation>
</comment>
<evidence type="ECO:0000313" key="10">
    <source>
        <dbReference type="Proteomes" id="UP000238605"/>
    </source>
</evidence>
<dbReference type="InterPro" id="IPR024704">
    <property type="entry name" value="SMC"/>
</dbReference>
<dbReference type="GO" id="GO:0016887">
    <property type="term" value="F:ATP hydrolysis activity"/>
    <property type="evidence" value="ECO:0007669"/>
    <property type="project" value="InterPro"/>
</dbReference>
<proteinExistence type="inferred from homology"/>
<keyword evidence="2 6" id="KW-0547">Nucleotide-binding</keyword>
<dbReference type="PIRSF" id="PIRSF005719">
    <property type="entry name" value="SMC"/>
    <property type="match status" value="1"/>
</dbReference>
<dbReference type="Pfam" id="PF06470">
    <property type="entry name" value="SMC_hinge"/>
    <property type="match status" value="1"/>
</dbReference>
<dbReference type="Gene3D" id="3.40.50.300">
    <property type="entry name" value="P-loop containing nucleotide triphosphate hydrolases"/>
    <property type="match status" value="2"/>
</dbReference>
<dbReference type="InterPro" id="IPR003395">
    <property type="entry name" value="RecF/RecN/SMC_N"/>
</dbReference>
<comment type="domain">
    <text evidence="6">Contains large globular domains required for ATP hydrolysis at each terminus and a third globular domain forming a flexible hinge near the middle of the molecule. These domains are separated by coiled-coil structures.</text>
</comment>
<dbReference type="GO" id="GO:0030261">
    <property type="term" value="P:chromosome condensation"/>
    <property type="evidence" value="ECO:0007669"/>
    <property type="project" value="InterPro"/>
</dbReference>
<dbReference type="OrthoDB" id="9808768at2"/>
<feature type="domain" description="SMC hinge" evidence="8">
    <location>
        <begin position="518"/>
        <end position="624"/>
    </location>
</feature>
<evidence type="ECO:0000313" key="9">
    <source>
        <dbReference type="EMBL" id="PPE66445.1"/>
    </source>
</evidence>
<evidence type="ECO:0000256" key="4">
    <source>
        <dbReference type="ARBA" id="ARBA00023054"/>
    </source>
</evidence>
<dbReference type="GO" id="GO:0005694">
    <property type="term" value="C:chromosome"/>
    <property type="evidence" value="ECO:0007669"/>
    <property type="project" value="InterPro"/>
</dbReference>
<dbReference type="SUPFAM" id="SSF52540">
    <property type="entry name" value="P-loop containing nucleoside triphosphate hydrolases"/>
    <property type="match status" value="1"/>
</dbReference>
<dbReference type="GO" id="GO:0005524">
    <property type="term" value="F:ATP binding"/>
    <property type="evidence" value="ECO:0007669"/>
    <property type="project" value="UniProtKB-UniRule"/>
</dbReference>
<dbReference type="InterPro" id="IPR011890">
    <property type="entry name" value="SMC_prok"/>
</dbReference>
<dbReference type="SUPFAM" id="SSF57997">
    <property type="entry name" value="Tropomyosin"/>
    <property type="match status" value="1"/>
</dbReference>
<dbReference type="RefSeq" id="WP_104302390.1">
    <property type="nucleotide sequence ID" value="NZ_PSNX01000007.1"/>
</dbReference>
<feature type="coiled-coil region" evidence="6">
    <location>
        <begin position="950"/>
        <end position="1012"/>
    </location>
</feature>
<keyword evidence="3 6" id="KW-0067">ATP-binding</keyword>
<keyword evidence="10" id="KW-1185">Reference proteome</keyword>
<comment type="function">
    <text evidence="6">Required for chromosome condensation and partitioning.</text>
</comment>
<dbReference type="GO" id="GO:0006260">
    <property type="term" value="P:DNA replication"/>
    <property type="evidence" value="ECO:0007669"/>
    <property type="project" value="UniProtKB-UniRule"/>
</dbReference>
<dbReference type="GO" id="GO:0005737">
    <property type="term" value="C:cytoplasm"/>
    <property type="evidence" value="ECO:0007669"/>
    <property type="project" value="UniProtKB-SubCell"/>
</dbReference>
<dbReference type="Proteomes" id="UP000238605">
    <property type="component" value="Unassembled WGS sequence"/>
</dbReference>
<reference evidence="9 10" key="1">
    <citation type="submission" date="2018-02" db="EMBL/GenBank/DDBJ databases">
        <title>Reclassifiation of [Polyangium] brachysporum DSM 7029 as Guopingzhaonella breviflexa gen. nov., sp. nov., a member of the family Comamonadaceae.</title>
        <authorList>
            <person name="Tang B."/>
        </authorList>
    </citation>
    <scope>NUCLEOTIDE SEQUENCE [LARGE SCALE GENOMIC DNA]</scope>
    <source>
        <strain evidence="9 10">BCRC 80649</strain>
    </source>
</reference>
<evidence type="ECO:0000256" key="7">
    <source>
        <dbReference type="SAM" id="MobiDB-lite"/>
    </source>
</evidence>
<name>A0A2S5SUM9_9BURK</name>
<feature type="coiled-coil region" evidence="6">
    <location>
        <begin position="686"/>
        <end position="893"/>
    </location>
</feature>
<comment type="subunit">
    <text evidence="6">Homodimer.</text>
</comment>
<protein>
    <recommendedName>
        <fullName evidence="6">Chromosome partition protein Smc</fullName>
    </recommendedName>
</protein>
<dbReference type="SMART" id="SM00968">
    <property type="entry name" value="SMC_hinge"/>
    <property type="match status" value="1"/>
</dbReference>
<dbReference type="Pfam" id="PF02463">
    <property type="entry name" value="SMC_N"/>
    <property type="match status" value="1"/>
</dbReference>
<feature type="compositionally biased region" description="Basic and acidic residues" evidence="7">
    <location>
        <begin position="406"/>
        <end position="424"/>
    </location>
</feature>
<keyword evidence="4 6" id="KW-0175">Coiled coil</keyword>
<dbReference type="EMBL" id="PSNX01000007">
    <property type="protein sequence ID" value="PPE66445.1"/>
    <property type="molecule type" value="Genomic_DNA"/>
</dbReference>
<organism evidence="9 10">
    <name type="scientific">Caldimonas caldifontis</name>
    <dbReference type="NCBI Taxonomy" id="1452508"/>
    <lineage>
        <taxon>Bacteria</taxon>
        <taxon>Pseudomonadati</taxon>
        <taxon>Pseudomonadota</taxon>
        <taxon>Betaproteobacteria</taxon>
        <taxon>Burkholderiales</taxon>
        <taxon>Sphaerotilaceae</taxon>
        <taxon>Caldimonas</taxon>
    </lineage>
</organism>
<comment type="similarity">
    <text evidence="6">Belongs to the SMC family.</text>
</comment>
<dbReference type="GO" id="GO:0003677">
    <property type="term" value="F:DNA binding"/>
    <property type="evidence" value="ECO:0007669"/>
    <property type="project" value="UniProtKB-UniRule"/>
</dbReference>
<feature type="coiled-coil region" evidence="6">
    <location>
        <begin position="170"/>
        <end position="218"/>
    </location>
</feature>
<accession>A0A2S5SUM9</accession>
<dbReference type="InterPro" id="IPR010935">
    <property type="entry name" value="SMC_hinge"/>
</dbReference>
<dbReference type="InterPro" id="IPR027417">
    <property type="entry name" value="P-loop_NTPase"/>
</dbReference>
<dbReference type="SUPFAM" id="SSF75553">
    <property type="entry name" value="Smc hinge domain"/>
    <property type="match status" value="1"/>
</dbReference>